<dbReference type="OrthoDB" id="2019015at2759"/>
<dbReference type="GO" id="GO:0046592">
    <property type="term" value="F:polyamine oxidase activity"/>
    <property type="evidence" value="ECO:0007669"/>
    <property type="project" value="TreeGrafter"/>
</dbReference>
<dbReference type="InterPro" id="IPR036188">
    <property type="entry name" value="FAD/NAD-bd_sf"/>
</dbReference>
<protein>
    <submittedName>
        <fullName evidence="2">Polyamine oxidaselike [Tribolium castaneum]</fullName>
    </submittedName>
</protein>
<dbReference type="AlphaFoldDB" id="A0A0K2VIB8"/>
<dbReference type="Pfam" id="PF01593">
    <property type="entry name" value="Amino_oxidase"/>
    <property type="match status" value="1"/>
</dbReference>
<sequence length="464" mass="51431">MKDKCQVIIIGAGMAGSSAAVHLYENGITDILLLEARDRVGGRMHSIPYKGKILDLGAQWITGVSPNNSVYNLATKLGIVKGDPRESEDETANDQKYYPLSSRGTPISTKAHKIAKSIFEKFIYNIDNYYLRKDRNGGSIKDFFDQSVPSCVEEIVDENLPTLKKEVYNILNGMLNVLRSYVGGEPDECSVDLFGTSIELPGGEMPVEGGVGQIVQSLVSFLPKDVVYLDSPVTKIDWSNPQNISVNIHDHEIKCNYVISTIPLGVLKSTHTTLFHPSLGEEKTLSIQRFNAGAVCKLFVEWDQPWWTPNFGGFLLSRGEEDYIGDWTDYVGDFNGVKNYSTLLLTWVVGKYSSIIDGIDEEEIIDGLMKLIWKYTGDPSIERASRIIRHKWTLDPYTLGGYSFPGLNSNPEDMNILASSLPSEEEPSLLFAGDAACPDYWSYMHGARTSGLIAAEKIVGISKN</sequence>
<feature type="domain" description="Amine oxidase" evidence="1">
    <location>
        <begin position="14"/>
        <end position="458"/>
    </location>
</feature>
<evidence type="ECO:0000313" key="2">
    <source>
        <dbReference type="EMBL" id="CDW50194.1"/>
    </source>
</evidence>
<evidence type="ECO:0000259" key="1">
    <source>
        <dbReference type="Pfam" id="PF01593"/>
    </source>
</evidence>
<dbReference type="SUPFAM" id="SSF51905">
    <property type="entry name" value="FAD/NAD(P)-binding domain"/>
    <property type="match status" value="1"/>
</dbReference>
<dbReference type="EMBL" id="HACA01032833">
    <property type="protein sequence ID" value="CDW50194.1"/>
    <property type="molecule type" value="Transcribed_RNA"/>
</dbReference>
<proteinExistence type="predicted"/>
<organism evidence="2">
    <name type="scientific">Lepeophtheirus salmonis</name>
    <name type="common">Salmon louse</name>
    <name type="synonym">Caligus salmonis</name>
    <dbReference type="NCBI Taxonomy" id="72036"/>
    <lineage>
        <taxon>Eukaryota</taxon>
        <taxon>Metazoa</taxon>
        <taxon>Ecdysozoa</taxon>
        <taxon>Arthropoda</taxon>
        <taxon>Crustacea</taxon>
        <taxon>Multicrustacea</taxon>
        <taxon>Hexanauplia</taxon>
        <taxon>Copepoda</taxon>
        <taxon>Siphonostomatoida</taxon>
        <taxon>Caligidae</taxon>
        <taxon>Lepeophtheirus</taxon>
    </lineage>
</organism>
<name>A0A0K2VIB8_LEPSM</name>
<dbReference type="InterPro" id="IPR050281">
    <property type="entry name" value="Flavin_monoamine_oxidase"/>
</dbReference>
<dbReference type="SUPFAM" id="SSF54373">
    <property type="entry name" value="FAD-linked reductases, C-terminal domain"/>
    <property type="match status" value="1"/>
</dbReference>
<dbReference type="PANTHER" id="PTHR10742">
    <property type="entry name" value="FLAVIN MONOAMINE OXIDASE"/>
    <property type="match status" value="1"/>
</dbReference>
<dbReference type="InterPro" id="IPR002937">
    <property type="entry name" value="Amino_oxidase"/>
</dbReference>
<dbReference type="Gene3D" id="3.90.660.10">
    <property type="match status" value="1"/>
</dbReference>
<dbReference type="PANTHER" id="PTHR10742:SF416">
    <property type="entry name" value="SPERMINE OXIDASE"/>
    <property type="match status" value="1"/>
</dbReference>
<reference evidence="2" key="1">
    <citation type="submission" date="2014-05" db="EMBL/GenBank/DDBJ databases">
        <authorList>
            <person name="Chronopoulou M."/>
        </authorList>
    </citation>
    <scope>NUCLEOTIDE SEQUENCE</scope>
    <source>
        <tissue evidence="2">Whole organism</tissue>
    </source>
</reference>
<accession>A0A0K2VIB8</accession>
<dbReference type="Gene3D" id="3.50.50.60">
    <property type="entry name" value="FAD/NAD(P)-binding domain"/>
    <property type="match status" value="1"/>
</dbReference>